<sequence>MLPFRESVAPAVLFFLDAGEVDYLVLDLPLPALDQSPSYAAGANLLLTTPVGSYRASLVNQQVACLQPGAHRSRVHLQLYFVQNPMPEPVATALQAGKGISLRLNGADNEPRSFSLEAGTLRINPAIQLSAR</sequence>
<dbReference type="EMBL" id="FYEW01000001">
    <property type="protein sequence ID" value="SNC65153.1"/>
    <property type="molecule type" value="Genomic_DNA"/>
</dbReference>
<name>A0A212TGM3_9BACT</name>
<proteinExistence type="predicted"/>
<protein>
    <submittedName>
        <fullName evidence="1">Uncharacterized protein</fullName>
    </submittedName>
</protein>
<organism evidence="1 2">
    <name type="scientific">Hymenobacter gelipurpurascens</name>
    <dbReference type="NCBI Taxonomy" id="89968"/>
    <lineage>
        <taxon>Bacteria</taxon>
        <taxon>Pseudomonadati</taxon>
        <taxon>Bacteroidota</taxon>
        <taxon>Cytophagia</taxon>
        <taxon>Cytophagales</taxon>
        <taxon>Hymenobacteraceae</taxon>
        <taxon>Hymenobacter</taxon>
    </lineage>
</organism>
<gene>
    <name evidence="1" type="ORF">SAMN06265337_1226</name>
</gene>
<dbReference type="Proteomes" id="UP000198131">
    <property type="component" value="Unassembled WGS sequence"/>
</dbReference>
<accession>A0A212TGM3</accession>
<dbReference type="AlphaFoldDB" id="A0A212TGM3"/>
<reference evidence="2" key="1">
    <citation type="submission" date="2017-06" db="EMBL/GenBank/DDBJ databases">
        <authorList>
            <person name="Varghese N."/>
            <person name="Submissions S."/>
        </authorList>
    </citation>
    <scope>NUCLEOTIDE SEQUENCE [LARGE SCALE GENOMIC DNA]</scope>
    <source>
        <strain evidence="2">DSM 11116</strain>
    </source>
</reference>
<keyword evidence="2" id="KW-1185">Reference proteome</keyword>
<evidence type="ECO:0000313" key="2">
    <source>
        <dbReference type="Proteomes" id="UP000198131"/>
    </source>
</evidence>
<evidence type="ECO:0000313" key="1">
    <source>
        <dbReference type="EMBL" id="SNC65153.1"/>
    </source>
</evidence>